<keyword evidence="2" id="KW-0808">Transferase</keyword>
<dbReference type="EMBL" id="JABVCQ010000041">
    <property type="protein sequence ID" value="MBB1127217.1"/>
    <property type="molecule type" value="Genomic_DNA"/>
</dbReference>
<reference evidence="2 3" key="1">
    <citation type="journal article" date="2020" name="Arch. Microbiol.">
        <title>The genome sequence of the giant phototrophic gammaproteobacterium Thiospirillum jenense gives insight into its physiological properties and phylogenetic relationships.</title>
        <authorList>
            <person name="Imhoff J.F."/>
            <person name="Meyer T.E."/>
            <person name="Kyndt J.A."/>
        </authorList>
    </citation>
    <scope>NUCLEOTIDE SEQUENCE [LARGE SCALE GENOMIC DNA]</scope>
    <source>
        <strain evidence="2 3">DSM 216</strain>
    </source>
</reference>
<dbReference type="GO" id="GO:0016740">
    <property type="term" value="F:transferase activity"/>
    <property type="evidence" value="ECO:0007669"/>
    <property type="project" value="UniProtKB-KW"/>
</dbReference>
<dbReference type="SUPFAM" id="SSF81301">
    <property type="entry name" value="Nucleotidyltransferase"/>
    <property type="match status" value="1"/>
</dbReference>
<name>A0A839HL16_9GAMM</name>
<protein>
    <submittedName>
        <fullName evidence="2">Nucleotidyltransferase domain-containing protein</fullName>
    </submittedName>
</protein>
<dbReference type="Proteomes" id="UP000548632">
    <property type="component" value="Unassembled WGS sequence"/>
</dbReference>
<dbReference type="Gene3D" id="3.30.460.10">
    <property type="entry name" value="Beta Polymerase, domain 2"/>
    <property type="match status" value="1"/>
</dbReference>
<sequence length="115" mass="12907">MAFGLSDNTLVIVRTILQQYPSIEQAIIYGSRAKGNYRNGSDIDLTLIGSTLDYHTLFDVADAFDDSDIPYTVDVSLFEKINNPDLREHIQRVGQVLYQRDAMLVNETAPLPESV</sequence>
<gene>
    <name evidence="2" type="ORF">HUK38_13425</name>
</gene>
<dbReference type="Pfam" id="PF18765">
    <property type="entry name" value="Polbeta"/>
    <property type="match status" value="1"/>
</dbReference>
<evidence type="ECO:0000313" key="3">
    <source>
        <dbReference type="Proteomes" id="UP000548632"/>
    </source>
</evidence>
<proteinExistence type="predicted"/>
<dbReference type="InterPro" id="IPR043519">
    <property type="entry name" value="NT_sf"/>
</dbReference>
<dbReference type="PANTHER" id="PTHR33933">
    <property type="entry name" value="NUCLEOTIDYLTRANSFERASE"/>
    <property type="match status" value="1"/>
</dbReference>
<dbReference type="InterPro" id="IPR041633">
    <property type="entry name" value="Polbeta"/>
</dbReference>
<dbReference type="CDD" id="cd05403">
    <property type="entry name" value="NT_KNTase_like"/>
    <property type="match status" value="1"/>
</dbReference>
<comment type="caution">
    <text evidence="2">The sequence shown here is derived from an EMBL/GenBank/DDBJ whole genome shotgun (WGS) entry which is preliminary data.</text>
</comment>
<dbReference type="RefSeq" id="WP_182584844.1">
    <property type="nucleotide sequence ID" value="NZ_JABVCQ010000041.1"/>
</dbReference>
<keyword evidence="3" id="KW-1185">Reference proteome</keyword>
<feature type="domain" description="Polymerase beta nucleotidyltransferase" evidence="1">
    <location>
        <begin position="14"/>
        <end position="101"/>
    </location>
</feature>
<organism evidence="2 3">
    <name type="scientific">Thiospirillum jenense</name>
    <dbReference type="NCBI Taxonomy" id="1653858"/>
    <lineage>
        <taxon>Bacteria</taxon>
        <taxon>Pseudomonadati</taxon>
        <taxon>Pseudomonadota</taxon>
        <taxon>Gammaproteobacteria</taxon>
        <taxon>Chromatiales</taxon>
        <taxon>Chromatiaceae</taxon>
        <taxon>Thiospirillum</taxon>
    </lineage>
</organism>
<dbReference type="AlphaFoldDB" id="A0A839HL16"/>
<dbReference type="InterPro" id="IPR052548">
    <property type="entry name" value="Type_VII_TA_antitoxin"/>
</dbReference>
<accession>A0A839HL16</accession>
<evidence type="ECO:0000259" key="1">
    <source>
        <dbReference type="Pfam" id="PF18765"/>
    </source>
</evidence>
<evidence type="ECO:0000313" key="2">
    <source>
        <dbReference type="EMBL" id="MBB1127217.1"/>
    </source>
</evidence>
<dbReference type="PANTHER" id="PTHR33933:SF1">
    <property type="entry name" value="PROTEIN ADENYLYLTRANSFERASE MNTA-RELATED"/>
    <property type="match status" value="1"/>
</dbReference>